<protein>
    <recommendedName>
        <fullName evidence="3">Bacteriocin</fullName>
    </recommendedName>
</protein>
<proteinExistence type="predicted"/>
<dbReference type="Proteomes" id="UP001501588">
    <property type="component" value="Unassembled WGS sequence"/>
</dbReference>
<sequence>MTDKITVLSDAELDAVNGGGWGFVSKSFNFQQNNSTQLAANVQLAGVNVPIGSGQSNTQVAYQSNNIS</sequence>
<reference evidence="1 2" key="1">
    <citation type="journal article" date="2019" name="Int. J. Syst. Evol. Microbiol.">
        <title>The Global Catalogue of Microorganisms (GCM) 10K type strain sequencing project: providing services to taxonomists for standard genome sequencing and annotation.</title>
        <authorList>
            <consortium name="The Broad Institute Genomics Platform"/>
            <consortium name="The Broad Institute Genome Sequencing Center for Infectious Disease"/>
            <person name="Wu L."/>
            <person name="Ma J."/>
        </authorList>
    </citation>
    <scope>NUCLEOTIDE SEQUENCE [LARGE SCALE GENOMIC DNA]</scope>
    <source>
        <strain evidence="1 2">JCM 9933</strain>
    </source>
</reference>
<dbReference type="RefSeq" id="WP_343898014.1">
    <property type="nucleotide sequence ID" value="NZ_BAAAFZ010000098.1"/>
</dbReference>
<organism evidence="1 2">
    <name type="scientific">Craurococcus roseus</name>
    <dbReference type="NCBI Taxonomy" id="77585"/>
    <lineage>
        <taxon>Bacteria</taxon>
        <taxon>Pseudomonadati</taxon>
        <taxon>Pseudomonadota</taxon>
        <taxon>Alphaproteobacteria</taxon>
        <taxon>Acetobacterales</taxon>
        <taxon>Acetobacteraceae</taxon>
        <taxon>Craurococcus</taxon>
    </lineage>
</organism>
<name>A0ABN1G6N6_9PROT</name>
<accession>A0ABN1G6N6</accession>
<dbReference type="EMBL" id="BAAAFZ010000098">
    <property type="protein sequence ID" value="GAA0605102.1"/>
    <property type="molecule type" value="Genomic_DNA"/>
</dbReference>
<comment type="caution">
    <text evidence="1">The sequence shown here is derived from an EMBL/GenBank/DDBJ whole genome shotgun (WGS) entry which is preliminary data.</text>
</comment>
<evidence type="ECO:0000313" key="2">
    <source>
        <dbReference type="Proteomes" id="UP001501588"/>
    </source>
</evidence>
<gene>
    <name evidence="1" type="ORF">GCM10009416_48300</name>
</gene>
<evidence type="ECO:0008006" key="3">
    <source>
        <dbReference type="Google" id="ProtNLM"/>
    </source>
</evidence>
<keyword evidence="2" id="KW-1185">Reference proteome</keyword>
<evidence type="ECO:0000313" key="1">
    <source>
        <dbReference type="EMBL" id="GAA0605102.1"/>
    </source>
</evidence>